<comment type="subcellular location">
    <subcellularLocation>
        <location evidence="1">Cell membrane</location>
        <topology evidence="1">Multi-pass membrane protein</topology>
    </subcellularLocation>
</comment>
<comment type="caution">
    <text evidence="9">The sequence shown here is derived from an EMBL/GenBank/DDBJ whole genome shotgun (WGS) entry which is preliminary data.</text>
</comment>
<feature type="transmembrane region" description="Helical" evidence="7">
    <location>
        <begin position="247"/>
        <end position="266"/>
    </location>
</feature>
<evidence type="ECO:0000256" key="1">
    <source>
        <dbReference type="ARBA" id="ARBA00004651"/>
    </source>
</evidence>
<feature type="transmembrane region" description="Helical" evidence="7">
    <location>
        <begin position="615"/>
        <end position="640"/>
    </location>
</feature>
<feature type="domain" description="ABC3 transporter permease C-terminal" evidence="8">
    <location>
        <begin position="619"/>
        <end position="735"/>
    </location>
</feature>
<evidence type="ECO:0000256" key="7">
    <source>
        <dbReference type="SAM" id="Phobius"/>
    </source>
</evidence>
<evidence type="ECO:0000313" key="10">
    <source>
        <dbReference type="Proteomes" id="UP001154420"/>
    </source>
</evidence>
<dbReference type="Proteomes" id="UP001154420">
    <property type="component" value="Unassembled WGS sequence"/>
</dbReference>
<dbReference type="GO" id="GO:0005886">
    <property type="term" value="C:plasma membrane"/>
    <property type="evidence" value="ECO:0007669"/>
    <property type="project" value="UniProtKB-SubCell"/>
</dbReference>
<evidence type="ECO:0000256" key="4">
    <source>
        <dbReference type="ARBA" id="ARBA00022989"/>
    </source>
</evidence>
<dbReference type="EMBL" id="QZDT01000014">
    <property type="protein sequence ID" value="NBJ93007.1"/>
    <property type="molecule type" value="Genomic_DNA"/>
</dbReference>
<sequence>MWKNYAKDYIKNNRTSGISIMAASFIAALFLSFLCCLFYNFWLDGIEGTKLEDGDWHGRITGEISGNDLAAVNHFANVEKAVVNEELSGEQGTVMDVYFSNKKTVYQDMRALVNILGLPEDAADYNYQLLSLYFVRIPGDDMPRLLMPAYLVIVVIMCFSLILVIHNSFAVSMNSRVHQFGIFSSIGATPGQIRACLIQEALVRAAVPIMAGILSGIVFSFGTVWGMNAFAKNLVGGRQMSYSCHPFLLLLVLILSILTVLVSAWLPARKLSRLTPLESIRGTDELQLKKRRMGFWVKKHSPILSTLFGMEGEIAGNAIKAQRKALRTTSLSLTLAFFGFMTMQCFWTLSGISTNHTYFEKYQDAWDVMVTVKDTPIEDFTLAKDIRELSGVDSSVVYQKAEAVCILPEEAQSQQLLAAGGLEAFSGEPQFSGEGAFQVKAPLVILDDESFGEFCEQIGIAFRLDGGIVLNRLWDSENSNFRYPKYIPYVKDDMETIVLHNAAAKGDRAFESMTEIPVLACTQEYPLLREEYEKSDFPLVEFLPLSLWKEIKRQIGGAEQDAYVRVLANDRTEPDAMNMLEDEIMQVVSREYEVESENRIQERIDNDKMIGGYELILGAFCVLLAIIGIAHVFSHTLGFLRQRKREFARLQSVGLTPAGIRKIFCIEALVIVGRPVLITSMLTIVAVALMIKASYLDPIEFIKVAPVLPILAFIITVFGFVAWAYYLGGKKILKVNLADALRDDTMM</sequence>
<evidence type="ECO:0000259" key="8">
    <source>
        <dbReference type="Pfam" id="PF02687"/>
    </source>
</evidence>
<feature type="transmembrane region" description="Helical" evidence="7">
    <location>
        <begin position="330"/>
        <end position="349"/>
    </location>
</feature>
<keyword evidence="2" id="KW-1003">Cell membrane</keyword>
<dbReference type="GO" id="GO:0022857">
    <property type="term" value="F:transmembrane transporter activity"/>
    <property type="evidence" value="ECO:0007669"/>
    <property type="project" value="TreeGrafter"/>
</dbReference>
<feature type="transmembrane region" description="Helical" evidence="7">
    <location>
        <begin position="676"/>
        <end position="695"/>
    </location>
</feature>
<dbReference type="InterPro" id="IPR003838">
    <property type="entry name" value="ABC3_permease_C"/>
</dbReference>
<feature type="transmembrane region" description="Helical" evidence="7">
    <location>
        <begin position="202"/>
        <end position="227"/>
    </location>
</feature>
<dbReference type="InterPro" id="IPR050250">
    <property type="entry name" value="Macrolide_Exporter_MacB"/>
</dbReference>
<keyword evidence="3 7" id="KW-0812">Transmembrane</keyword>
<keyword evidence="10" id="KW-1185">Reference proteome</keyword>
<proteinExistence type="inferred from homology"/>
<dbReference type="OrthoDB" id="9793166at2"/>
<evidence type="ECO:0000256" key="2">
    <source>
        <dbReference type="ARBA" id="ARBA00022475"/>
    </source>
</evidence>
<comment type="similarity">
    <text evidence="6">Belongs to the ABC-4 integral membrane protein family.</text>
</comment>
<dbReference type="AlphaFoldDB" id="A0A9X5BHF5"/>
<feature type="transmembrane region" description="Helical" evidence="7">
    <location>
        <begin position="20"/>
        <end position="42"/>
    </location>
</feature>
<evidence type="ECO:0000256" key="6">
    <source>
        <dbReference type="ARBA" id="ARBA00038076"/>
    </source>
</evidence>
<evidence type="ECO:0000256" key="3">
    <source>
        <dbReference type="ARBA" id="ARBA00022692"/>
    </source>
</evidence>
<reference evidence="9" key="1">
    <citation type="submission" date="2018-09" db="EMBL/GenBank/DDBJ databases">
        <title>Murine metabolic-syndrome-specific gut microbial biobank.</title>
        <authorList>
            <person name="Liu C."/>
        </authorList>
    </citation>
    <scope>NUCLEOTIDE SEQUENCE</scope>
    <source>
        <strain evidence="9">D42-62</strain>
    </source>
</reference>
<keyword evidence="4 7" id="KW-1133">Transmembrane helix</keyword>
<dbReference type="PANTHER" id="PTHR30572:SF4">
    <property type="entry name" value="ABC TRANSPORTER PERMEASE YTRF"/>
    <property type="match status" value="1"/>
</dbReference>
<dbReference type="RefSeq" id="WP_160560085.1">
    <property type="nucleotide sequence ID" value="NZ_QZDT01000014.1"/>
</dbReference>
<feature type="transmembrane region" description="Helical" evidence="7">
    <location>
        <begin position="707"/>
        <end position="727"/>
    </location>
</feature>
<evidence type="ECO:0000313" key="9">
    <source>
        <dbReference type="EMBL" id="NBJ93007.1"/>
    </source>
</evidence>
<dbReference type="Pfam" id="PF02687">
    <property type="entry name" value="FtsX"/>
    <property type="match status" value="2"/>
</dbReference>
<feature type="domain" description="ABC3 transporter permease C-terminal" evidence="8">
    <location>
        <begin position="152"/>
        <end position="276"/>
    </location>
</feature>
<organism evidence="9 10">
    <name type="scientific">Parablautia muri</name>
    <dbReference type="NCBI Taxonomy" id="2320879"/>
    <lineage>
        <taxon>Bacteria</taxon>
        <taxon>Bacillati</taxon>
        <taxon>Bacillota</taxon>
        <taxon>Clostridia</taxon>
        <taxon>Lachnospirales</taxon>
        <taxon>Lachnospiraceae</taxon>
        <taxon>Parablautia</taxon>
    </lineage>
</organism>
<evidence type="ECO:0000256" key="5">
    <source>
        <dbReference type="ARBA" id="ARBA00023136"/>
    </source>
</evidence>
<name>A0A9X5BHF5_9FIRM</name>
<feature type="transmembrane region" description="Helical" evidence="7">
    <location>
        <begin position="145"/>
        <end position="166"/>
    </location>
</feature>
<keyword evidence="5 7" id="KW-0472">Membrane</keyword>
<accession>A0A9X5BHF5</accession>
<protein>
    <submittedName>
        <fullName evidence="9">ABC transporter permease</fullName>
    </submittedName>
</protein>
<gene>
    <name evidence="9" type="ORF">D5281_10460</name>
</gene>
<dbReference type="PANTHER" id="PTHR30572">
    <property type="entry name" value="MEMBRANE COMPONENT OF TRANSPORTER-RELATED"/>
    <property type="match status" value="1"/>
</dbReference>